<comment type="caution">
    <text evidence="1">The sequence shown here is derived from an EMBL/GenBank/DDBJ whole genome shotgun (WGS) entry which is preliminary data.</text>
</comment>
<proteinExistence type="predicted"/>
<organism evidence="1 2">
    <name type="scientific">Sinosporangium siamense</name>
    <dbReference type="NCBI Taxonomy" id="1367973"/>
    <lineage>
        <taxon>Bacteria</taxon>
        <taxon>Bacillati</taxon>
        <taxon>Actinomycetota</taxon>
        <taxon>Actinomycetes</taxon>
        <taxon>Streptosporangiales</taxon>
        <taxon>Streptosporangiaceae</taxon>
        <taxon>Sinosporangium</taxon>
    </lineage>
</organism>
<reference evidence="1" key="1">
    <citation type="submission" date="2021-01" db="EMBL/GenBank/DDBJ databases">
        <title>Whole genome shotgun sequence of Sinosporangium siamense NBRC 109515.</title>
        <authorList>
            <person name="Komaki H."/>
            <person name="Tamura T."/>
        </authorList>
    </citation>
    <scope>NUCLEOTIDE SEQUENCE</scope>
    <source>
        <strain evidence="1">NBRC 109515</strain>
    </source>
</reference>
<protein>
    <submittedName>
        <fullName evidence="1">Uncharacterized protein</fullName>
    </submittedName>
</protein>
<keyword evidence="2" id="KW-1185">Reference proteome</keyword>
<accession>A0A919RL03</accession>
<evidence type="ECO:0000313" key="1">
    <source>
        <dbReference type="EMBL" id="GII94016.1"/>
    </source>
</evidence>
<dbReference type="Proteomes" id="UP000606172">
    <property type="component" value="Unassembled WGS sequence"/>
</dbReference>
<evidence type="ECO:0000313" key="2">
    <source>
        <dbReference type="Proteomes" id="UP000606172"/>
    </source>
</evidence>
<dbReference type="AlphaFoldDB" id="A0A919RL03"/>
<dbReference type="RefSeq" id="WP_204027828.1">
    <property type="nucleotide sequence ID" value="NZ_BOOW01000027.1"/>
</dbReference>
<sequence>MITVTPERFAKLEARVKVLELSKRVTTLEVGQAELVQKFTVLETSQAELSEKVTTFITKSTETQESIAAQLNDLTLLVKTALAR</sequence>
<name>A0A919RL03_9ACTN</name>
<gene>
    <name evidence="1" type="ORF">Ssi02_42470</name>
</gene>
<dbReference type="EMBL" id="BOOW01000027">
    <property type="protein sequence ID" value="GII94016.1"/>
    <property type="molecule type" value="Genomic_DNA"/>
</dbReference>